<proteinExistence type="predicted"/>
<reference evidence="3" key="1">
    <citation type="submission" date="2020-06" db="EMBL/GenBank/DDBJ databases">
        <authorList>
            <person name="Li T."/>
            <person name="Hu X."/>
            <person name="Zhang T."/>
            <person name="Song X."/>
            <person name="Zhang H."/>
            <person name="Dai N."/>
            <person name="Sheng W."/>
            <person name="Hou X."/>
            <person name="Wei L."/>
        </authorList>
    </citation>
    <scope>NUCLEOTIDE SEQUENCE</scope>
    <source>
        <strain evidence="3">KEN1</strain>
        <tissue evidence="3">Leaf</tissue>
    </source>
</reference>
<dbReference type="InterPro" id="IPR036397">
    <property type="entry name" value="RNaseH_sf"/>
</dbReference>
<dbReference type="PANTHER" id="PTHR48475:SF2">
    <property type="entry name" value="RIBONUCLEASE H"/>
    <property type="match status" value="1"/>
</dbReference>
<dbReference type="GO" id="GO:0004523">
    <property type="term" value="F:RNA-DNA hybrid ribonuclease activity"/>
    <property type="evidence" value="ECO:0007669"/>
    <property type="project" value="InterPro"/>
</dbReference>
<gene>
    <name evidence="3" type="ORF">Slati_3497800</name>
</gene>
<dbReference type="SUPFAM" id="SSF53098">
    <property type="entry name" value="Ribonuclease H-like"/>
    <property type="match status" value="1"/>
</dbReference>
<evidence type="ECO:0000313" key="3">
    <source>
        <dbReference type="EMBL" id="KAL0416659.1"/>
    </source>
</evidence>
<dbReference type="GO" id="GO:0003676">
    <property type="term" value="F:nucleic acid binding"/>
    <property type="evidence" value="ECO:0007669"/>
    <property type="project" value="InterPro"/>
</dbReference>
<organism evidence="3">
    <name type="scientific">Sesamum latifolium</name>
    <dbReference type="NCBI Taxonomy" id="2727402"/>
    <lineage>
        <taxon>Eukaryota</taxon>
        <taxon>Viridiplantae</taxon>
        <taxon>Streptophyta</taxon>
        <taxon>Embryophyta</taxon>
        <taxon>Tracheophyta</taxon>
        <taxon>Spermatophyta</taxon>
        <taxon>Magnoliopsida</taxon>
        <taxon>eudicotyledons</taxon>
        <taxon>Gunneridae</taxon>
        <taxon>Pentapetalae</taxon>
        <taxon>asterids</taxon>
        <taxon>lamiids</taxon>
        <taxon>Lamiales</taxon>
        <taxon>Pedaliaceae</taxon>
        <taxon>Sesamum</taxon>
    </lineage>
</organism>
<accession>A0AAW2UI49</accession>
<dbReference type="PANTHER" id="PTHR48475">
    <property type="entry name" value="RIBONUCLEASE H"/>
    <property type="match status" value="1"/>
</dbReference>
<dbReference type="InterPro" id="IPR002156">
    <property type="entry name" value="RNaseH_domain"/>
</dbReference>
<dbReference type="InterPro" id="IPR012337">
    <property type="entry name" value="RNaseH-like_sf"/>
</dbReference>
<comment type="caution">
    <text evidence="3">The sequence shown here is derived from an EMBL/GenBank/DDBJ whole genome shotgun (WGS) entry which is preliminary data.</text>
</comment>
<dbReference type="Gene3D" id="3.30.420.10">
    <property type="entry name" value="Ribonuclease H-like superfamily/Ribonuclease H"/>
    <property type="match status" value="1"/>
</dbReference>
<dbReference type="Gene3D" id="1.10.340.70">
    <property type="match status" value="1"/>
</dbReference>
<dbReference type="Pfam" id="PF13456">
    <property type="entry name" value="RVT_3"/>
    <property type="match status" value="1"/>
</dbReference>
<sequence length="266" mass="29972">MPEDGEHEEQRREGWMLHVDGSSTSSAGGEGILLQGLGGVQIEVAAKLDFPTTNNEAEYEALAIGLKMALDAGVRELDVYTDSQLIPREENTRADALSKFGVMITGVKETKIVVVVQDRASTEEVEVVQSEEKSWKNEIEEYLLRETEPDDQIAAKRLKFRANRFTLINGELYRRLVEGLLLKCLSPKKAHYVLRKIHEGSCGNHSGNKLLTQRVIRQGYFWPTLVKDAMELAKKCENCQKYATLIHSPATRWNLSKLHVHLINGE</sequence>
<feature type="domain" description="Integrase zinc-binding" evidence="2">
    <location>
        <begin position="188"/>
        <end position="242"/>
    </location>
</feature>
<evidence type="ECO:0008006" key="4">
    <source>
        <dbReference type="Google" id="ProtNLM"/>
    </source>
</evidence>
<reference evidence="3" key="2">
    <citation type="journal article" date="2024" name="Plant">
        <title>Genomic evolution and insights into agronomic trait innovations of Sesamum species.</title>
        <authorList>
            <person name="Miao H."/>
            <person name="Wang L."/>
            <person name="Qu L."/>
            <person name="Liu H."/>
            <person name="Sun Y."/>
            <person name="Le M."/>
            <person name="Wang Q."/>
            <person name="Wei S."/>
            <person name="Zheng Y."/>
            <person name="Lin W."/>
            <person name="Duan Y."/>
            <person name="Cao H."/>
            <person name="Xiong S."/>
            <person name="Wang X."/>
            <person name="Wei L."/>
            <person name="Li C."/>
            <person name="Ma Q."/>
            <person name="Ju M."/>
            <person name="Zhao R."/>
            <person name="Li G."/>
            <person name="Mu C."/>
            <person name="Tian Q."/>
            <person name="Mei H."/>
            <person name="Zhang T."/>
            <person name="Gao T."/>
            <person name="Zhang H."/>
        </authorList>
    </citation>
    <scope>NUCLEOTIDE SEQUENCE</scope>
    <source>
        <strain evidence="3">KEN1</strain>
    </source>
</reference>
<protein>
    <recommendedName>
        <fullName evidence="4">RNase H type-1 domain-containing protein</fullName>
    </recommendedName>
</protein>
<evidence type="ECO:0000259" key="2">
    <source>
        <dbReference type="Pfam" id="PF17921"/>
    </source>
</evidence>
<dbReference type="AlphaFoldDB" id="A0AAW2UI49"/>
<feature type="domain" description="RNase H type-1" evidence="1">
    <location>
        <begin position="20"/>
        <end position="85"/>
    </location>
</feature>
<evidence type="ECO:0000259" key="1">
    <source>
        <dbReference type="Pfam" id="PF13456"/>
    </source>
</evidence>
<dbReference type="Pfam" id="PF17921">
    <property type="entry name" value="Integrase_H2C2"/>
    <property type="match status" value="1"/>
</dbReference>
<name>A0AAW2UI49_9LAMI</name>
<dbReference type="EMBL" id="JACGWN010000012">
    <property type="protein sequence ID" value="KAL0416659.1"/>
    <property type="molecule type" value="Genomic_DNA"/>
</dbReference>
<dbReference type="InterPro" id="IPR041588">
    <property type="entry name" value="Integrase_H2C2"/>
</dbReference>